<accession>A0A4D7CTV9</accession>
<gene>
    <name evidence="2" type="ORF">FA707_07150</name>
</gene>
<reference evidence="2 3" key="1">
    <citation type="submission" date="2019-04" db="EMBL/GenBank/DDBJ databases">
        <title>Vagococcus sp. nov., isolated from faeces of yaks (Bos grunniens).</title>
        <authorList>
            <person name="Ge Y."/>
        </authorList>
    </citation>
    <scope>NUCLEOTIDE SEQUENCE [LARGE SCALE GENOMIC DNA]</scope>
    <source>
        <strain evidence="2 3">MN-17</strain>
    </source>
</reference>
<dbReference type="AlphaFoldDB" id="A0A4D7CTV9"/>
<keyword evidence="3" id="KW-1185">Reference proteome</keyword>
<dbReference type="InterPro" id="IPR003425">
    <property type="entry name" value="CCB3/YggT"/>
</dbReference>
<dbReference type="Pfam" id="PF02325">
    <property type="entry name" value="CCB3_YggT"/>
    <property type="match status" value="1"/>
</dbReference>
<dbReference type="Proteomes" id="UP000298615">
    <property type="component" value="Chromosome"/>
</dbReference>
<dbReference type="KEGG" id="vao:FA707_07150"/>
<dbReference type="EMBL" id="CP039712">
    <property type="protein sequence ID" value="QCI87388.1"/>
    <property type="molecule type" value="Genomic_DNA"/>
</dbReference>
<dbReference type="OrthoDB" id="47652at2"/>
<dbReference type="PANTHER" id="PTHR33219:SF14">
    <property type="entry name" value="PROTEIN COFACTOR ASSEMBLY OF COMPLEX C SUBUNIT B CCB3, CHLOROPLASTIC-RELATED"/>
    <property type="match status" value="1"/>
</dbReference>
<evidence type="ECO:0000313" key="2">
    <source>
        <dbReference type="EMBL" id="QCI87388.1"/>
    </source>
</evidence>
<evidence type="ECO:0000256" key="1">
    <source>
        <dbReference type="ARBA" id="ARBA00010894"/>
    </source>
</evidence>
<sequence length="84" mass="9704">MITVLRNFVSIYSTCLVLYALLSWFPGGYQSKFGQFLTRICDPYLKIFDRFNLSIGGISFNIVVALFVLQFIERILIRILFVGL</sequence>
<name>A0A4D7CTV9_9ENTE</name>
<comment type="similarity">
    <text evidence="1">Belongs to the YggT family.</text>
</comment>
<protein>
    <submittedName>
        <fullName evidence="2">YggT family protein</fullName>
    </submittedName>
</protein>
<dbReference type="PANTHER" id="PTHR33219">
    <property type="entry name" value="YLMG HOMOLOG PROTEIN 2, CHLOROPLASTIC"/>
    <property type="match status" value="1"/>
</dbReference>
<proteinExistence type="inferred from homology"/>
<evidence type="ECO:0000313" key="3">
    <source>
        <dbReference type="Proteomes" id="UP000298615"/>
    </source>
</evidence>
<organism evidence="2 3">
    <name type="scientific">Vagococcus zengguangii</name>
    <dbReference type="NCBI Taxonomy" id="2571750"/>
    <lineage>
        <taxon>Bacteria</taxon>
        <taxon>Bacillati</taxon>
        <taxon>Bacillota</taxon>
        <taxon>Bacilli</taxon>
        <taxon>Lactobacillales</taxon>
        <taxon>Enterococcaceae</taxon>
        <taxon>Vagococcus</taxon>
    </lineage>
</organism>
<dbReference type="GO" id="GO:0016020">
    <property type="term" value="C:membrane"/>
    <property type="evidence" value="ECO:0007669"/>
    <property type="project" value="InterPro"/>
</dbReference>